<evidence type="ECO:0000256" key="8">
    <source>
        <dbReference type="SAM" id="Phobius"/>
    </source>
</evidence>
<dbReference type="InterPro" id="IPR011014">
    <property type="entry name" value="MscS_channel_TM-2"/>
</dbReference>
<dbReference type="PANTHER" id="PTHR30566:SF25">
    <property type="entry name" value="INNER MEMBRANE PROTEIN"/>
    <property type="match status" value="1"/>
</dbReference>
<dbReference type="GO" id="GO:0005886">
    <property type="term" value="C:plasma membrane"/>
    <property type="evidence" value="ECO:0007669"/>
    <property type="project" value="UniProtKB-SubCell"/>
</dbReference>
<evidence type="ECO:0000256" key="1">
    <source>
        <dbReference type="ARBA" id="ARBA00004651"/>
    </source>
</evidence>
<dbReference type="Pfam" id="PF21082">
    <property type="entry name" value="MS_channel_3rd"/>
    <property type="match status" value="1"/>
</dbReference>
<dbReference type="Pfam" id="PF00924">
    <property type="entry name" value="MS_channel_2nd"/>
    <property type="match status" value="1"/>
</dbReference>
<name>A0A829Y530_9GAMM</name>
<dbReference type="Proteomes" id="UP000445000">
    <property type="component" value="Unassembled WGS sequence"/>
</dbReference>
<evidence type="ECO:0000259" key="10">
    <source>
        <dbReference type="Pfam" id="PF21082"/>
    </source>
</evidence>
<evidence type="ECO:0000313" key="12">
    <source>
        <dbReference type="EMBL" id="GFE78115.1"/>
    </source>
</evidence>
<protein>
    <recommendedName>
        <fullName evidence="14">Mechanosensitive ion channel protein MscS</fullName>
    </recommendedName>
</protein>
<comment type="caution">
    <text evidence="12">The sequence shown here is derived from an EMBL/GenBank/DDBJ whole genome shotgun (WGS) entry which is preliminary data.</text>
</comment>
<dbReference type="InterPro" id="IPR006685">
    <property type="entry name" value="MscS_channel_2nd"/>
</dbReference>
<feature type="transmembrane region" description="Helical" evidence="8">
    <location>
        <begin position="17"/>
        <end position="37"/>
    </location>
</feature>
<keyword evidence="5 8" id="KW-1133">Transmembrane helix</keyword>
<sequence length="371" mass="40950">MTDVEGLVEATYMGNTLWHWAVAAGVALAAFVVLLLIRRAVRSRYQKLAATPETEFLELPLKVASRTTVFTVVVTSLFIGSQWLTLAPAVSKGILSLFTIAIFWQVGLWATIAVIAALERKRQAADPAAASSMGIIGFLARATIWSFVLLLTLDNLGIEIKPLLAGLGIGGIAVALAAQNILGDLFASLSITLDRPFVVGDSLQVDEFNGTVEYIGVKSTRLRSLSGEQIIMPNANLLSSRVRNNSRMSQRRVVINLSVDQQTPVEKLQEIPGKVRELIESHQPIKFDRSHFSRIGPASFDFEAVYILLTPDYGKHMDILQDINLRLVEWFNKERIVFSTPQRVYYVESQTGAHTTLEKNGERSPPTSRDS</sequence>
<dbReference type="SUPFAM" id="SSF82861">
    <property type="entry name" value="Mechanosensitive channel protein MscS (YggB), transmembrane region"/>
    <property type="match status" value="1"/>
</dbReference>
<evidence type="ECO:0000256" key="4">
    <source>
        <dbReference type="ARBA" id="ARBA00022692"/>
    </source>
</evidence>
<proteinExistence type="inferred from homology"/>
<evidence type="ECO:0000259" key="11">
    <source>
        <dbReference type="Pfam" id="PF21088"/>
    </source>
</evidence>
<feature type="domain" description="Mechanosensitive ion channel MscS" evidence="9">
    <location>
        <begin position="180"/>
        <end position="247"/>
    </location>
</feature>
<reference evidence="13" key="1">
    <citation type="submission" date="2020-01" db="EMBL/GenBank/DDBJ databases">
        <title>'Steroidobacter agaridevorans' sp. nov., agar-degrading bacteria isolated from rhizosphere soils.</title>
        <authorList>
            <person name="Ikenaga M."/>
            <person name="Kataoka M."/>
            <person name="Murouchi A."/>
            <person name="Katsuragi S."/>
            <person name="Sakai M."/>
        </authorList>
    </citation>
    <scope>NUCLEOTIDE SEQUENCE [LARGE SCALE GENOMIC DNA]</scope>
    <source>
        <strain evidence="13">YU21-B</strain>
    </source>
</reference>
<evidence type="ECO:0008006" key="14">
    <source>
        <dbReference type="Google" id="ProtNLM"/>
    </source>
</evidence>
<evidence type="ECO:0000259" key="9">
    <source>
        <dbReference type="Pfam" id="PF00924"/>
    </source>
</evidence>
<dbReference type="Gene3D" id="1.10.287.1260">
    <property type="match status" value="1"/>
</dbReference>
<dbReference type="Pfam" id="PF21088">
    <property type="entry name" value="MS_channel_1st"/>
    <property type="match status" value="1"/>
</dbReference>
<dbReference type="SUPFAM" id="SSF50182">
    <property type="entry name" value="Sm-like ribonucleoproteins"/>
    <property type="match status" value="1"/>
</dbReference>
<dbReference type="InterPro" id="IPR023408">
    <property type="entry name" value="MscS_beta-dom_sf"/>
</dbReference>
<dbReference type="InterPro" id="IPR011066">
    <property type="entry name" value="MscS_channel_C_sf"/>
</dbReference>
<keyword evidence="3" id="KW-1003">Cell membrane</keyword>
<dbReference type="InterPro" id="IPR010920">
    <property type="entry name" value="LSM_dom_sf"/>
</dbReference>
<keyword evidence="4 8" id="KW-0812">Transmembrane</keyword>
<feature type="domain" description="Mechanosensitive ion channel MscS C-terminal" evidence="10">
    <location>
        <begin position="253"/>
        <end position="337"/>
    </location>
</feature>
<dbReference type="Gene3D" id="2.30.30.60">
    <property type="match status" value="1"/>
</dbReference>
<accession>A0A829Y530</accession>
<dbReference type="InterPro" id="IPR049278">
    <property type="entry name" value="MS_channel_C"/>
</dbReference>
<dbReference type="AlphaFoldDB" id="A0A829Y530"/>
<dbReference type="GO" id="GO:0008381">
    <property type="term" value="F:mechanosensitive monoatomic ion channel activity"/>
    <property type="evidence" value="ECO:0007669"/>
    <property type="project" value="UniProtKB-ARBA"/>
</dbReference>
<dbReference type="PANTHER" id="PTHR30566">
    <property type="entry name" value="YNAI-RELATED MECHANOSENSITIVE ION CHANNEL"/>
    <property type="match status" value="1"/>
</dbReference>
<dbReference type="Gene3D" id="3.30.70.100">
    <property type="match status" value="1"/>
</dbReference>
<evidence type="ECO:0000256" key="3">
    <source>
        <dbReference type="ARBA" id="ARBA00022475"/>
    </source>
</evidence>
<dbReference type="SUPFAM" id="SSF82689">
    <property type="entry name" value="Mechanosensitive channel protein MscS (YggB), C-terminal domain"/>
    <property type="match status" value="1"/>
</dbReference>
<dbReference type="EMBL" id="BLJN01000001">
    <property type="protein sequence ID" value="GFE78115.1"/>
    <property type="molecule type" value="Genomic_DNA"/>
</dbReference>
<feature type="domain" description="Mechanosensitive ion channel transmembrane helices 2/3" evidence="11">
    <location>
        <begin position="141"/>
        <end position="179"/>
    </location>
</feature>
<feature type="transmembrane region" description="Helical" evidence="8">
    <location>
        <begin position="93"/>
        <end position="118"/>
    </location>
</feature>
<feature type="transmembrane region" description="Helical" evidence="8">
    <location>
        <begin position="130"/>
        <end position="151"/>
    </location>
</feature>
<evidence type="ECO:0000256" key="6">
    <source>
        <dbReference type="ARBA" id="ARBA00023136"/>
    </source>
</evidence>
<keyword evidence="13" id="KW-1185">Reference proteome</keyword>
<feature type="transmembrane region" description="Helical" evidence="8">
    <location>
        <begin position="69"/>
        <end position="87"/>
    </location>
</feature>
<organism evidence="12 13">
    <name type="scientific">Steroidobacter agaridevorans</name>
    <dbReference type="NCBI Taxonomy" id="2695856"/>
    <lineage>
        <taxon>Bacteria</taxon>
        <taxon>Pseudomonadati</taxon>
        <taxon>Pseudomonadota</taxon>
        <taxon>Gammaproteobacteria</taxon>
        <taxon>Steroidobacterales</taxon>
        <taxon>Steroidobacteraceae</taxon>
        <taxon>Steroidobacter</taxon>
    </lineage>
</organism>
<dbReference type="RefSeq" id="WP_161810050.1">
    <property type="nucleotide sequence ID" value="NZ_BLJN01000001.1"/>
</dbReference>
<evidence type="ECO:0000256" key="2">
    <source>
        <dbReference type="ARBA" id="ARBA00008017"/>
    </source>
</evidence>
<gene>
    <name evidence="12" type="ORF">GCM10011487_01150</name>
</gene>
<feature type="region of interest" description="Disordered" evidence="7">
    <location>
        <begin position="352"/>
        <end position="371"/>
    </location>
</feature>
<evidence type="ECO:0000256" key="7">
    <source>
        <dbReference type="SAM" id="MobiDB-lite"/>
    </source>
</evidence>
<feature type="transmembrane region" description="Helical" evidence="8">
    <location>
        <begin position="163"/>
        <end position="182"/>
    </location>
</feature>
<comment type="similarity">
    <text evidence="2">Belongs to the MscS (TC 1.A.23) family.</text>
</comment>
<evidence type="ECO:0000256" key="5">
    <source>
        <dbReference type="ARBA" id="ARBA00022989"/>
    </source>
</evidence>
<keyword evidence="6 8" id="KW-0472">Membrane</keyword>
<comment type="subcellular location">
    <subcellularLocation>
        <location evidence="1">Cell membrane</location>
        <topology evidence="1">Multi-pass membrane protein</topology>
    </subcellularLocation>
</comment>
<evidence type="ECO:0000313" key="13">
    <source>
        <dbReference type="Proteomes" id="UP000445000"/>
    </source>
</evidence>
<dbReference type="InterPro" id="IPR049142">
    <property type="entry name" value="MS_channel_1st"/>
</dbReference>